<evidence type="ECO:0000256" key="5">
    <source>
        <dbReference type="ARBA" id="ARBA00023163"/>
    </source>
</evidence>
<dbReference type="Gene3D" id="1.10.10.10">
    <property type="entry name" value="Winged helix-like DNA-binding domain superfamily/Winged helix DNA-binding domain"/>
    <property type="match status" value="1"/>
</dbReference>
<dbReference type="GO" id="GO:0016987">
    <property type="term" value="F:sigma factor activity"/>
    <property type="evidence" value="ECO:0007669"/>
    <property type="project" value="UniProtKB-KW"/>
</dbReference>
<evidence type="ECO:0000256" key="1">
    <source>
        <dbReference type="ARBA" id="ARBA00010641"/>
    </source>
</evidence>
<keyword evidence="3" id="KW-0731">Sigma factor</keyword>
<feature type="domain" description="RNA polymerase sigma-70 region 2" evidence="6">
    <location>
        <begin position="14"/>
        <end position="78"/>
    </location>
</feature>
<evidence type="ECO:0000256" key="4">
    <source>
        <dbReference type="ARBA" id="ARBA00023125"/>
    </source>
</evidence>
<dbReference type="EMBL" id="FMZB01000007">
    <property type="protein sequence ID" value="SDD15064.1"/>
    <property type="molecule type" value="Genomic_DNA"/>
</dbReference>
<organism evidence="8 9">
    <name type="scientific">Terribacillus halophilus</name>
    <dbReference type="NCBI Taxonomy" id="361279"/>
    <lineage>
        <taxon>Bacteria</taxon>
        <taxon>Bacillati</taxon>
        <taxon>Bacillota</taxon>
        <taxon>Bacilli</taxon>
        <taxon>Bacillales</taxon>
        <taxon>Bacillaceae</taxon>
        <taxon>Terribacillus</taxon>
    </lineage>
</organism>
<dbReference type="SUPFAM" id="SSF88946">
    <property type="entry name" value="Sigma2 domain of RNA polymerase sigma factors"/>
    <property type="match status" value="1"/>
</dbReference>
<dbReference type="PANTHER" id="PTHR43133">
    <property type="entry name" value="RNA POLYMERASE ECF-TYPE SIGMA FACTO"/>
    <property type="match status" value="1"/>
</dbReference>
<dbReference type="InterPro" id="IPR013324">
    <property type="entry name" value="RNA_pol_sigma_r3/r4-like"/>
</dbReference>
<feature type="domain" description="RNA polymerase sigma factor 70 region 4 type 2" evidence="7">
    <location>
        <begin position="103"/>
        <end position="147"/>
    </location>
</feature>
<evidence type="ECO:0000313" key="8">
    <source>
        <dbReference type="EMBL" id="SDD15064.1"/>
    </source>
</evidence>
<dbReference type="InterPro" id="IPR039425">
    <property type="entry name" value="RNA_pol_sigma-70-like"/>
</dbReference>
<keyword evidence="2" id="KW-0805">Transcription regulation</keyword>
<protein>
    <submittedName>
        <fullName evidence="8">RNA polymerase sigma-70 factor, ECF subfamily</fullName>
    </submittedName>
</protein>
<dbReference type="InterPro" id="IPR007627">
    <property type="entry name" value="RNA_pol_sigma70_r2"/>
</dbReference>
<dbReference type="InterPro" id="IPR014284">
    <property type="entry name" value="RNA_pol_sigma-70_dom"/>
</dbReference>
<dbReference type="Proteomes" id="UP000198666">
    <property type="component" value="Unassembled WGS sequence"/>
</dbReference>
<gene>
    <name evidence="8" type="ORF">SAMN05421663_10779</name>
</gene>
<accession>A0A1G6SEH3</accession>
<keyword evidence="5" id="KW-0804">Transcription</keyword>
<dbReference type="NCBIfam" id="TIGR02937">
    <property type="entry name" value="sigma70-ECF"/>
    <property type="match status" value="1"/>
</dbReference>
<keyword evidence="9" id="KW-1185">Reference proteome</keyword>
<keyword evidence="4" id="KW-0238">DNA-binding</keyword>
<evidence type="ECO:0000256" key="2">
    <source>
        <dbReference type="ARBA" id="ARBA00023015"/>
    </source>
</evidence>
<evidence type="ECO:0000256" key="3">
    <source>
        <dbReference type="ARBA" id="ARBA00023082"/>
    </source>
</evidence>
<dbReference type="OrthoDB" id="2381154at2"/>
<evidence type="ECO:0000259" key="7">
    <source>
        <dbReference type="Pfam" id="PF08281"/>
    </source>
</evidence>
<comment type="similarity">
    <text evidence="1">Belongs to the sigma-70 factor family. ECF subfamily.</text>
</comment>
<dbReference type="InterPro" id="IPR013325">
    <property type="entry name" value="RNA_pol_sigma_r2"/>
</dbReference>
<dbReference type="AlphaFoldDB" id="A0A1G6SEH3"/>
<dbReference type="Pfam" id="PF08281">
    <property type="entry name" value="Sigma70_r4_2"/>
    <property type="match status" value="1"/>
</dbReference>
<sequence>MERPKQVDRQSQIEETMDKLSHYCLYLTKNKWDSEEITQEAVLKTLTKYKEDTFPPPVSLLKKIAYHAWIDRIRKRKKEELVSEIHDLATADKKESEQQMDHLRKLTPKQLVVFVLKEAFHFQSTEIAALLGINESAVKALLHRGRMNISNDTIHPLVRSSWENLQQEEILELVEVTLNKDDPAELIRLLPNMLHASKSSLQTNSNVYMAAA</sequence>
<dbReference type="GO" id="GO:0003677">
    <property type="term" value="F:DNA binding"/>
    <property type="evidence" value="ECO:0007669"/>
    <property type="project" value="UniProtKB-KW"/>
</dbReference>
<reference evidence="9" key="1">
    <citation type="submission" date="2016-10" db="EMBL/GenBank/DDBJ databases">
        <authorList>
            <person name="Varghese N."/>
            <person name="Submissions S."/>
        </authorList>
    </citation>
    <scope>NUCLEOTIDE SEQUENCE [LARGE SCALE GENOMIC DNA]</scope>
    <source>
        <strain evidence="9">DSM 21620</strain>
    </source>
</reference>
<dbReference type="STRING" id="361279.SAMN05421663_10779"/>
<evidence type="ECO:0000313" key="9">
    <source>
        <dbReference type="Proteomes" id="UP000198666"/>
    </source>
</evidence>
<dbReference type="GO" id="GO:0006352">
    <property type="term" value="P:DNA-templated transcription initiation"/>
    <property type="evidence" value="ECO:0007669"/>
    <property type="project" value="InterPro"/>
</dbReference>
<proteinExistence type="inferred from homology"/>
<dbReference type="SUPFAM" id="SSF88659">
    <property type="entry name" value="Sigma3 and sigma4 domains of RNA polymerase sigma factors"/>
    <property type="match status" value="1"/>
</dbReference>
<evidence type="ECO:0000259" key="6">
    <source>
        <dbReference type="Pfam" id="PF04542"/>
    </source>
</evidence>
<dbReference type="Pfam" id="PF04542">
    <property type="entry name" value="Sigma70_r2"/>
    <property type="match status" value="1"/>
</dbReference>
<dbReference type="PANTHER" id="PTHR43133:SF8">
    <property type="entry name" value="RNA POLYMERASE SIGMA FACTOR HI_1459-RELATED"/>
    <property type="match status" value="1"/>
</dbReference>
<dbReference type="InterPro" id="IPR013249">
    <property type="entry name" value="RNA_pol_sigma70_r4_t2"/>
</dbReference>
<dbReference type="InterPro" id="IPR036388">
    <property type="entry name" value="WH-like_DNA-bd_sf"/>
</dbReference>
<dbReference type="Gene3D" id="1.10.1740.10">
    <property type="match status" value="1"/>
</dbReference>
<dbReference type="RefSeq" id="WP_093727696.1">
    <property type="nucleotide sequence ID" value="NZ_FMZB01000007.1"/>
</dbReference>
<name>A0A1G6SEH3_9BACI</name>